<name>A0ABN7SHZ1_OIKDI</name>
<comment type="similarity">
    <text evidence="1">Belongs to the importin alpha family.</text>
</comment>
<dbReference type="Gene3D" id="1.25.10.10">
    <property type="entry name" value="Leucine-rich Repeat Variant"/>
    <property type="match status" value="1"/>
</dbReference>
<accession>A0ABN7SHZ1</accession>
<reference evidence="4 5" key="1">
    <citation type="submission" date="2021-04" db="EMBL/GenBank/DDBJ databases">
        <authorList>
            <person name="Bliznina A."/>
        </authorList>
    </citation>
    <scope>NUCLEOTIDE SEQUENCE [LARGE SCALE GENOMIC DNA]</scope>
</reference>
<dbReference type="Proteomes" id="UP001158576">
    <property type="component" value="Chromosome XSR"/>
</dbReference>
<evidence type="ECO:0000256" key="2">
    <source>
        <dbReference type="ARBA" id="ARBA00022448"/>
    </source>
</evidence>
<keyword evidence="5" id="KW-1185">Reference proteome</keyword>
<organism evidence="4 5">
    <name type="scientific">Oikopleura dioica</name>
    <name type="common">Tunicate</name>
    <dbReference type="NCBI Taxonomy" id="34765"/>
    <lineage>
        <taxon>Eukaryota</taxon>
        <taxon>Metazoa</taxon>
        <taxon>Chordata</taxon>
        <taxon>Tunicata</taxon>
        <taxon>Appendicularia</taxon>
        <taxon>Copelata</taxon>
        <taxon>Oikopleuridae</taxon>
        <taxon>Oikopleura</taxon>
    </lineage>
</organism>
<dbReference type="InterPro" id="IPR032413">
    <property type="entry name" value="Arm_3"/>
</dbReference>
<dbReference type="PANTHER" id="PTHR23316">
    <property type="entry name" value="IMPORTIN ALPHA"/>
    <property type="match status" value="1"/>
</dbReference>
<proteinExistence type="inferred from homology"/>
<protein>
    <submittedName>
        <fullName evidence="4">Oidioi.mRNA.OKI2018_I69.XSR.g17037.t1.cds</fullName>
    </submittedName>
</protein>
<keyword evidence="2" id="KW-0813">Transport</keyword>
<evidence type="ECO:0000256" key="3">
    <source>
        <dbReference type="ARBA" id="ARBA00022927"/>
    </source>
</evidence>
<dbReference type="SUPFAM" id="SSF48371">
    <property type="entry name" value="ARM repeat"/>
    <property type="match status" value="1"/>
</dbReference>
<gene>
    <name evidence="4" type="ORF">OKIOD_LOCUS8595</name>
</gene>
<keyword evidence="3" id="KW-0653">Protein transport</keyword>
<dbReference type="EMBL" id="OU015569">
    <property type="protein sequence ID" value="CAG5100523.1"/>
    <property type="molecule type" value="Genomic_DNA"/>
</dbReference>
<evidence type="ECO:0000256" key="1">
    <source>
        <dbReference type="ARBA" id="ARBA00010394"/>
    </source>
</evidence>
<sequence>MVVQVVLDGLQKSGVQNILRMAAPEGLENVTSQIEECGGVDKIELLQNRKNEEIYKLAYEIIAQYFRDDVDEAVDPQTMDGQYAFAVNNEQQQNNFYFH</sequence>
<evidence type="ECO:0000313" key="5">
    <source>
        <dbReference type="Proteomes" id="UP001158576"/>
    </source>
</evidence>
<dbReference type="InterPro" id="IPR011989">
    <property type="entry name" value="ARM-like"/>
</dbReference>
<dbReference type="InterPro" id="IPR016024">
    <property type="entry name" value="ARM-type_fold"/>
</dbReference>
<dbReference type="Pfam" id="PF16186">
    <property type="entry name" value="Arm_3"/>
    <property type="match status" value="1"/>
</dbReference>
<evidence type="ECO:0000313" key="4">
    <source>
        <dbReference type="EMBL" id="CAG5100523.1"/>
    </source>
</evidence>